<gene>
    <name evidence="5" type="ORF">ACFY8C_24860</name>
</gene>
<dbReference type="EMBL" id="JBIBDZ010000007">
    <property type="protein sequence ID" value="MFF5921550.1"/>
    <property type="molecule type" value="Genomic_DNA"/>
</dbReference>
<dbReference type="InterPro" id="IPR028081">
    <property type="entry name" value="Leu-bd"/>
</dbReference>
<protein>
    <submittedName>
        <fullName evidence="5">ABC transporter substrate-binding protein</fullName>
    </submittedName>
</protein>
<dbReference type="InterPro" id="IPR028082">
    <property type="entry name" value="Peripla_BP_I"/>
</dbReference>
<reference evidence="5 6" key="1">
    <citation type="submission" date="2024-10" db="EMBL/GenBank/DDBJ databases">
        <title>The Natural Products Discovery Center: Release of the First 8490 Sequenced Strains for Exploring Actinobacteria Biosynthetic Diversity.</title>
        <authorList>
            <person name="Kalkreuter E."/>
            <person name="Kautsar S.A."/>
            <person name="Yang D."/>
            <person name="Bader C.D."/>
            <person name="Teijaro C.N."/>
            <person name="Fluegel L."/>
            <person name="Davis C.M."/>
            <person name="Simpson J.R."/>
            <person name="Lauterbach L."/>
            <person name="Steele A.D."/>
            <person name="Gui C."/>
            <person name="Meng S."/>
            <person name="Li G."/>
            <person name="Viehrig K."/>
            <person name="Ye F."/>
            <person name="Su P."/>
            <person name="Kiefer A.F."/>
            <person name="Nichols A."/>
            <person name="Cepeda A.J."/>
            <person name="Yan W."/>
            <person name="Fan B."/>
            <person name="Jiang Y."/>
            <person name="Adhikari A."/>
            <person name="Zheng C.-J."/>
            <person name="Schuster L."/>
            <person name="Cowan T.M."/>
            <person name="Smanski M.J."/>
            <person name="Chevrette M.G."/>
            <person name="De Carvalho L.P.S."/>
            <person name="Shen B."/>
        </authorList>
    </citation>
    <scope>NUCLEOTIDE SEQUENCE [LARGE SCALE GENOMIC DNA]</scope>
    <source>
        <strain evidence="5 6">NPDC012605</strain>
    </source>
</reference>
<sequence>MSPFRAAEAGAALLLALLLLLLTACGSRLPERAFETRPTAHPSGGEPLRVGIITSVTSPVGGQAFTGTRDGARAYFDALNARGGLDGRRVEVETCDDGGSGVGNNACVHRLIDERGVFALVATTALDYAGAPLVSRAGVPDIGGQPLTPAYDTYPHLYGIYGSSAPRTGKEPGWGGVLYGGTEVYRWFAKEKGARTAAVVSYNQSASAAYARLVTRGLRAEGYRVVGEQVDFALPNFRAVAADLRAQHVDVLFDAMDTHGNVRLCEAMEDLGVRVDAKVTNVQNWSSSVARDYARAPGCRDALWVTGASRNHQDTGNPAVREFRAAMGERPLSQWQLEGWAAAMWFTDAARSCLAGRGTDGGDSSGGSGAAGGGGNGDAGGGLTRACVEAYMNRPEAYTARGLLLPVRYEHLARPPATRNTCLSVAHWQDGRGWVSQGEMTKNCATVPQLGYRP</sequence>
<dbReference type="PROSITE" id="PS51257">
    <property type="entry name" value="PROKAR_LIPOPROTEIN"/>
    <property type="match status" value="1"/>
</dbReference>
<dbReference type="CDD" id="cd06341">
    <property type="entry name" value="PBP1_ABC_ligand_binding-like"/>
    <property type="match status" value="1"/>
</dbReference>
<dbReference type="RefSeq" id="WP_388308941.1">
    <property type="nucleotide sequence ID" value="NZ_JBIBDZ010000007.1"/>
</dbReference>
<dbReference type="Gene3D" id="3.40.50.2300">
    <property type="match status" value="2"/>
</dbReference>
<dbReference type="Proteomes" id="UP001602370">
    <property type="component" value="Unassembled WGS sequence"/>
</dbReference>
<evidence type="ECO:0000256" key="3">
    <source>
        <dbReference type="SAM" id="MobiDB-lite"/>
    </source>
</evidence>
<accession>A0ABW6XVL3</accession>
<feature type="domain" description="Leucine-binding protein" evidence="4">
    <location>
        <begin position="47"/>
        <end position="356"/>
    </location>
</feature>
<proteinExistence type="inferred from homology"/>
<comment type="similarity">
    <text evidence="1">Belongs to the leucine-binding protein family.</text>
</comment>
<evidence type="ECO:0000313" key="6">
    <source>
        <dbReference type="Proteomes" id="UP001602370"/>
    </source>
</evidence>
<feature type="region of interest" description="Disordered" evidence="3">
    <location>
        <begin position="358"/>
        <end position="378"/>
    </location>
</feature>
<dbReference type="Pfam" id="PF13458">
    <property type="entry name" value="Peripla_BP_6"/>
    <property type="match status" value="1"/>
</dbReference>
<dbReference type="PANTHER" id="PTHR47235">
    <property type="entry name" value="BLR6548 PROTEIN"/>
    <property type="match status" value="1"/>
</dbReference>
<comment type="caution">
    <text evidence="5">The sequence shown here is derived from an EMBL/GenBank/DDBJ whole genome shotgun (WGS) entry which is preliminary data.</text>
</comment>
<keyword evidence="2" id="KW-0732">Signal</keyword>
<evidence type="ECO:0000259" key="4">
    <source>
        <dbReference type="Pfam" id="PF13458"/>
    </source>
</evidence>
<organism evidence="5 6">
    <name type="scientific">Streptomyces flavochromogenes</name>
    <dbReference type="NCBI Taxonomy" id="68199"/>
    <lineage>
        <taxon>Bacteria</taxon>
        <taxon>Bacillati</taxon>
        <taxon>Actinomycetota</taxon>
        <taxon>Actinomycetes</taxon>
        <taxon>Kitasatosporales</taxon>
        <taxon>Streptomycetaceae</taxon>
        <taxon>Streptomyces</taxon>
    </lineage>
</organism>
<evidence type="ECO:0000256" key="1">
    <source>
        <dbReference type="ARBA" id="ARBA00010062"/>
    </source>
</evidence>
<dbReference type="SUPFAM" id="SSF53822">
    <property type="entry name" value="Periplasmic binding protein-like I"/>
    <property type="match status" value="1"/>
</dbReference>
<name>A0ABW6XVL3_9ACTN</name>
<keyword evidence="6" id="KW-1185">Reference proteome</keyword>
<dbReference type="PANTHER" id="PTHR47235:SF1">
    <property type="entry name" value="BLR6548 PROTEIN"/>
    <property type="match status" value="1"/>
</dbReference>
<evidence type="ECO:0000313" key="5">
    <source>
        <dbReference type="EMBL" id="MFF5921550.1"/>
    </source>
</evidence>
<evidence type="ECO:0000256" key="2">
    <source>
        <dbReference type="ARBA" id="ARBA00022729"/>
    </source>
</evidence>